<evidence type="ECO:0000313" key="1">
    <source>
        <dbReference type="EMBL" id="KAJ8881650.1"/>
    </source>
</evidence>
<comment type="caution">
    <text evidence="1">The sequence shown here is derived from an EMBL/GenBank/DDBJ whole genome shotgun (WGS) entry which is preliminary data.</text>
</comment>
<keyword evidence="2" id="KW-1185">Reference proteome</keyword>
<evidence type="ECO:0000313" key="2">
    <source>
        <dbReference type="Proteomes" id="UP001159363"/>
    </source>
</evidence>
<proteinExistence type="predicted"/>
<dbReference type="EMBL" id="JARBHB010000006">
    <property type="protein sequence ID" value="KAJ8881650.1"/>
    <property type="molecule type" value="Genomic_DNA"/>
</dbReference>
<sequence length="103" mass="11621">MTQELVVDVEDCLESSHSDIVKNGDMLVLDVFGGQSSQLVKKEIENSEHRSGYNCWRDTNAASCFYHPLSTCKIQKPSIADLGKWILAELDDILRESLTDNFK</sequence>
<gene>
    <name evidence="1" type="ORF">PR048_018136</name>
</gene>
<name>A0ABQ9HBL7_9NEOP</name>
<protein>
    <submittedName>
        <fullName evidence="1">Uncharacterized protein</fullName>
    </submittedName>
</protein>
<reference evidence="1 2" key="1">
    <citation type="submission" date="2023-02" db="EMBL/GenBank/DDBJ databases">
        <title>LHISI_Scaffold_Assembly.</title>
        <authorList>
            <person name="Stuart O.P."/>
            <person name="Cleave R."/>
            <person name="Magrath M.J.L."/>
            <person name="Mikheyev A.S."/>
        </authorList>
    </citation>
    <scope>NUCLEOTIDE SEQUENCE [LARGE SCALE GENOMIC DNA]</scope>
    <source>
        <strain evidence="1">Daus_M_001</strain>
        <tissue evidence="1">Leg muscle</tissue>
    </source>
</reference>
<accession>A0ABQ9HBL7</accession>
<dbReference type="Proteomes" id="UP001159363">
    <property type="component" value="Chromosome 5"/>
</dbReference>
<organism evidence="1 2">
    <name type="scientific">Dryococelus australis</name>
    <dbReference type="NCBI Taxonomy" id="614101"/>
    <lineage>
        <taxon>Eukaryota</taxon>
        <taxon>Metazoa</taxon>
        <taxon>Ecdysozoa</taxon>
        <taxon>Arthropoda</taxon>
        <taxon>Hexapoda</taxon>
        <taxon>Insecta</taxon>
        <taxon>Pterygota</taxon>
        <taxon>Neoptera</taxon>
        <taxon>Polyneoptera</taxon>
        <taxon>Phasmatodea</taxon>
        <taxon>Verophasmatodea</taxon>
        <taxon>Anareolatae</taxon>
        <taxon>Phasmatidae</taxon>
        <taxon>Eurycanthinae</taxon>
        <taxon>Dryococelus</taxon>
    </lineage>
</organism>
<feature type="non-terminal residue" evidence="1">
    <location>
        <position position="103"/>
    </location>
</feature>